<dbReference type="InterPro" id="IPR024337">
    <property type="entry name" value="tRNA_splic_suSen54"/>
</dbReference>
<dbReference type="PANTHER" id="PTHR21027">
    <property type="entry name" value="TRNA-SPLICING ENDONUCLEASE SUBUNIT SEN54"/>
    <property type="match status" value="1"/>
</dbReference>
<name>A0A2J8Y0S5_PONAB</name>
<comment type="caution">
    <text evidence="1">The sequence shown here is derived from an EMBL/GenBank/DDBJ whole genome shotgun (WGS) entry which is preliminary data.</text>
</comment>
<feature type="non-terminal residue" evidence="1">
    <location>
        <position position="1"/>
    </location>
</feature>
<protein>
    <submittedName>
        <fullName evidence="1">TSEN54 isoform 8</fullName>
    </submittedName>
</protein>
<proteinExistence type="predicted"/>
<sequence length="164" mass="17194">DFLPDGSAAQAERLRRCREELWQLLAEQRVERLLVAAEWRPEEGFVELKSPAVSGRLGDRGPPSLSSSLPCDTCSAPHTGQILADHGLLGAGPAAASPGRGLVSSGVWLHPPLPPRPATVYPGSLPAAADRPHCELPAVPGLQPPEEVGLCGSTIPTKLCPVPI</sequence>
<evidence type="ECO:0000313" key="1">
    <source>
        <dbReference type="EMBL" id="PNJ87858.1"/>
    </source>
</evidence>
<dbReference type="GO" id="GO:0000214">
    <property type="term" value="C:tRNA-intron endonuclease complex"/>
    <property type="evidence" value="ECO:0007669"/>
    <property type="project" value="TreeGrafter"/>
</dbReference>
<dbReference type="EMBL" id="NDHI03003284">
    <property type="protein sequence ID" value="PNJ87858.1"/>
    <property type="molecule type" value="Genomic_DNA"/>
</dbReference>
<accession>A0A2J8Y0S5</accession>
<gene>
    <name evidence="1" type="ORF">CR201_G0021380</name>
</gene>
<reference evidence="1" key="1">
    <citation type="submission" date="2017-12" db="EMBL/GenBank/DDBJ databases">
        <title>High-resolution comparative analysis of great ape genomes.</title>
        <authorList>
            <person name="Pollen A."/>
            <person name="Hastie A."/>
            <person name="Hormozdiari F."/>
            <person name="Dougherty M."/>
            <person name="Liu R."/>
            <person name="Chaisson M."/>
            <person name="Hoppe E."/>
            <person name="Hill C."/>
            <person name="Pang A."/>
            <person name="Hillier L."/>
            <person name="Baker C."/>
            <person name="Armstrong J."/>
            <person name="Shendure J."/>
            <person name="Paten B."/>
            <person name="Wilson R."/>
            <person name="Chao H."/>
            <person name="Schneider V."/>
            <person name="Ventura M."/>
            <person name="Kronenberg Z."/>
            <person name="Murali S."/>
            <person name="Gordon D."/>
            <person name="Cantsilieris S."/>
            <person name="Munson K."/>
            <person name="Nelson B."/>
            <person name="Raja A."/>
            <person name="Underwood J."/>
            <person name="Diekhans M."/>
            <person name="Fiddes I."/>
            <person name="Haussler D."/>
            <person name="Eichler E."/>
        </authorList>
    </citation>
    <scope>NUCLEOTIDE SEQUENCE [LARGE SCALE GENOMIC DNA]</scope>
    <source>
        <strain evidence="1">Susie</strain>
    </source>
</reference>
<dbReference type="PANTHER" id="PTHR21027:SF1">
    <property type="entry name" value="TRNA-SPLICING ENDONUCLEASE SUBUNIT SEN54"/>
    <property type="match status" value="1"/>
</dbReference>
<dbReference type="AlphaFoldDB" id="A0A2J8Y0S5"/>
<dbReference type="GO" id="GO:0000379">
    <property type="term" value="P:tRNA-type intron splice site recognition and cleavage"/>
    <property type="evidence" value="ECO:0007669"/>
    <property type="project" value="TreeGrafter"/>
</dbReference>
<organism evidence="1">
    <name type="scientific">Pongo abelii</name>
    <name type="common">Sumatran orangutan</name>
    <name type="synonym">Pongo pygmaeus abelii</name>
    <dbReference type="NCBI Taxonomy" id="9601"/>
    <lineage>
        <taxon>Eukaryota</taxon>
        <taxon>Metazoa</taxon>
        <taxon>Chordata</taxon>
        <taxon>Craniata</taxon>
        <taxon>Vertebrata</taxon>
        <taxon>Euteleostomi</taxon>
        <taxon>Mammalia</taxon>
        <taxon>Eutheria</taxon>
        <taxon>Euarchontoglires</taxon>
        <taxon>Primates</taxon>
        <taxon>Haplorrhini</taxon>
        <taxon>Catarrhini</taxon>
        <taxon>Hominidae</taxon>
        <taxon>Pongo</taxon>
    </lineage>
</organism>